<evidence type="ECO:0000313" key="2">
    <source>
        <dbReference type="EMBL" id="KAK0160303.1"/>
    </source>
</evidence>
<feature type="compositionally biased region" description="Polar residues" evidence="1">
    <location>
        <begin position="251"/>
        <end position="282"/>
    </location>
</feature>
<feature type="compositionally biased region" description="Pro residues" evidence="1">
    <location>
        <begin position="238"/>
        <end position="248"/>
    </location>
</feature>
<dbReference type="Gene3D" id="3.60.10.10">
    <property type="entry name" value="Endonuclease/exonuclease/phosphatase"/>
    <property type="match status" value="1"/>
</dbReference>
<proteinExistence type="predicted"/>
<reference evidence="2" key="2">
    <citation type="submission" date="2023-03" db="EMBL/GenBank/DDBJ databases">
        <authorList>
            <person name="Inwood S.N."/>
            <person name="Skelly J.G."/>
            <person name="Guhlin J."/>
            <person name="Harrop T.W.R."/>
            <person name="Goldson S.G."/>
            <person name="Dearden P.K."/>
        </authorList>
    </citation>
    <scope>NUCLEOTIDE SEQUENCE</scope>
    <source>
        <strain evidence="2">Irish</strain>
        <tissue evidence="2">Whole body</tissue>
    </source>
</reference>
<dbReference type="EMBL" id="JAQQBS010001423">
    <property type="protein sequence ID" value="KAK0160303.1"/>
    <property type="molecule type" value="Genomic_DNA"/>
</dbReference>
<dbReference type="Proteomes" id="UP001168990">
    <property type="component" value="Unassembled WGS sequence"/>
</dbReference>
<keyword evidence="3" id="KW-1185">Reference proteome</keyword>
<dbReference type="SUPFAM" id="SSF56219">
    <property type="entry name" value="DNase I-like"/>
    <property type="match status" value="1"/>
</dbReference>
<feature type="region of interest" description="Disordered" evidence="1">
    <location>
        <begin position="160"/>
        <end position="186"/>
    </location>
</feature>
<accession>A0AA39F1I9</accession>
<feature type="region of interest" description="Disordered" evidence="1">
    <location>
        <begin position="238"/>
        <end position="323"/>
    </location>
</feature>
<reference evidence="2" key="1">
    <citation type="journal article" date="2023" name="bioRxiv">
        <title>Scaffold-level genome assemblies of two parasitoid biocontrol wasps reveal the parthenogenesis mechanism and an associated novel virus.</title>
        <authorList>
            <person name="Inwood S."/>
            <person name="Skelly J."/>
            <person name="Guhlin J."/>
            <person name="Harrop T."/>
            <person name="Goldson S."/>
            <person name="Dearden P."/>
        </authorList>
    </citation>
    <scope>NUCLEOTIDE SEQUENCE</scope>
    <source>
        <strain evidence="2">Irish</strain>
        <tissue evidence="2">Whole body</tissue>
    </source>
</reference>
<sequence>MNSELFLYSLKVKGLSIEHEKLAVAHTNAAENNNSSTEKGANKAEVLEAESGGRVMKQEPTSNPSPGSNYLIPNMYGSTHCIESPQKRTRLISRSPSEMDALGRVSVLRDGTAFRPASAPHPLLLENHLYSSFTHPDNSAHSHTAPHTPTELEREIERERCEEKGHDDQKDSGAEDLRIKQEPMTLTDRERVEKLAERLSGEVFSSNRGFETSNYGMISDQKQNVAPFNHGIISLAHPPTPEHSPAPSTPARWNSKINKAGTVSTPDGKSDNGVSTITNTPGSAKRKREVCASHDAPVTKVKKNQDILDSSTSDSEFNSSVDSENCVVNDSEINTNNNQKPLDKNKHQPPVVVTLNEELDFHAIHSIVNTICPSVKYKCNGKQVTLLIQDSINYSKIIESLKIEGIKFHTYARKGDIKPKIILKGLPVFNTELITKEFSRQSIELVNIHLLKAKNNTNNSQATYLITPKAHVEAKSGAPTASIKAHSLPNETRSNNGIRKMANFDNNLKIVTWNANGICNRVDELEEFLLRHRVDVCFVSKTRLSQKTKNIRFINFNCYRKDRQSTKNGGGVMLLINKRFNNSEKCITPWLWFSAAKNEWLKKLDAIVEEGIADGTVEDKNDNGIGQDDD</sequence>
<organism evidence="2 3">
    <name type="scientific">Microctonus aethiopoides</name>
    <dbReference type="NCBI Taxonomy" id="144406"/>
    <lineage>
        <taxon>Eukaryota</taxon>
        <taxon>Metazoa</taxon>
        <taxon>Ecdysozoa</taxon>
        <taxon>Arthropoda</taxon>
        <taxon>Hexapoda</taxon>
        <taxon>Insecta</taxon>
        <taxon>Pterygota</taxon>
        <taxon>Neoptera</taxon>
        <taxon>Endopterygota</taxon>
        <taxon>Hymenoptera</taxon>
        <taxon>Apocrita</taxon>
        <taxon>Ichneumonoidea</taxon>
        <taxon>Braconidae</taxon>
        <taxon>Euphorinae</taxon>
        <taxon>Microctonus</taxon>
    </lineage>
</organism>
<comment type="caution">
    <text evidence="2">The sequence shown here is derived from an EMBL/GenBank/DDBJ whole genome shotgun (WGS) entry which is preliminary data.</text>
</comment>
<dbReference type="InterPro" id="IPR036691">
    <property type="entry name" value="Endo/exonu/phosph_ase_sf"/>
</dbReference>
<feature type="compositionally biased region" description="Low complexity" evidence="1">
    <location>
        <begin position="309"/>
        <end position="323"/>
    </location>
</feature>
<evidence type="ECO:0000313" key="3">
    <source>
        <dbReference type="Proteomes" id="UP001168990"/>
    </source>
</evidence>
<dbReference type="AlphaFoldDB" id="A0AA39F1I9"/>
<protein>
    <submittedName>
        <fullName evidence="2">Uncharacterized protein</fullName>
    </submittedName>
</protein>
<gene>
    <name evidence="2" type="ORF">PV328_007731</name>
</gene>
<evidence type="ECO:0000256" key="1">
    <source>
        <dbReference type="SAM" id="MobiDB-lite"/>
    </source>
</evidence>
<name>A0AA39F1I9_9HYME</name>